<feature type="compositionally biased region" description="Basic residues" evidence="1">
    <location>
        <begin position="305"/>
        <end position="318"/>
    </location>
</feature>
<evidence type="ECO:0000313" key="3">
    <source>
        <dbReference type="Proteomes" id="UP000807025"/>
    </source>
</evidence>
<feature type="region of interest" description="Disordered" evidence="1">
    <location>
        <begin position="268"/>
        <end position="321"/>
    </location>
</feature>
<gene>
    <name evidence="2" type="ORF">BDN71DRAFT_1502369</name>
</gene>
<proteinExistence type="predicted"/>
<dbReference type="Proteomes" id="UP000807025">
    <property type="component" value="Unassembled WGS sequence"/>
</dbReference>
<comment type="caution">
    <text evidence="2">The sequence shown here is derived from an EMBL/GenBank/DDBJ whole genome shotgun (WGS) entry which is preliminary data.</text>
</comment>
<organism evidence="2 3">
    <name type="scientific">Pleurotus eryngii</name>
    <name type="common">Boletus of the steppes</name>
    <dbReference type="NCBI Taxonomy" id="5323"/>
    <lineage>
        <taxon>Eukaryota</taxon>
        <taxon>Fungi</taxon>
        <taxon>Dikarya</taxon>
        <taxon>Basidiomycota</taxon>
        <taxon>Agaricomycotina</taxon>
        <taxon>Agaricomycetes</taxon>
        <taxon>Agaricomycetidae</taxon>
        <taxon>Agaricales</taxon>
        <taxon>Pleurotineae</taxon>
        <taxon>Pleurotaceae</taxon>
        <taxon>Pleurotus</taxon>
    </lineage>
</organism>
<reference evidence="2" key="1">
    <citation type="submission" date="2020-11" db="EMBL/GenBank/DDBJ databases">
        <authorList>
            <consortium name="DOE Joint Genome Institute"/>
            <person name="Ahrendt S."/>
            <person name="Riley R."/>
            <person name="Andreopoulos W."/>
            <person name="Labutti K."/>
            <person name="Pangilinan J."/>
            <person name="Ruiz-Duenas F.J."/>
            <person name="Barrasa J.M."/>
            <person name="Sanchez-Garcia M."/>
            <person name="Camarero S."/>
            <person name="Miyauchi S."/>
            <person name="Serrano A."/>
            <person name="Linde D."/>
            <person name="Babiker R."/>
            <person name="Drula E."/>
            <person name="Ayuso-Fernandez I."/>
            <person name="Pacheco R."/>
            <person name="Padilla G."/>
            <person name="Ferreira P."/>
            <person name="Barriuso J."/>
            <person name="Kellner H."/>
            <person name="Castanera R."/>
            <person name="Alfaro M."/>
            <person name="Ramirez L."/>
            <person name="Pisabarro A.G."/>
            <person name="Kuo A."/>
            <person name="Tritt A."/>
            <person name="Lipzen A."/>
            <person name="He G."/>
            <person name="Yan M."/>
            <person name="Ng V."/>
            <person name="Cullen D."/>
            <person name="Martin F."/>
            <person name="Rosso M.-N."/>
            <person name="Henrissat B."/>
            <person name="Hibbett D."/>
            <person name="Martinez A.T."/>
            <person name="Grigoriev I.V."/>
        </authorList>
    </citation>
    <scope>NUCLEOTIDE SEQUENCE</scope>
    <source>
        <strain evidence="2">ATCC 90797</strain>
    </source>
</reference>
<evidence type="ECO:0000256" key="1">
    <source>
        <dbReference type="SAM" id="MobiDB-lite"/>
    </source>
</evidence>
<dbReference type="AlphaFoldDB" id="A0A9P6DJ29"/>
<accession>A0A9P6DJ29</accession>
<keyword evidence="3" id="KW-1185">Reference proteome</keyword>
<evidence type="ECO:0000313" key="2">
    <source>
        <dbReference type="EMBL" id="KAF9500289.1"/>
    </source>
</evidence>
<feature type="region of interest" description="Disordered" evidence="1">
    <location>
        <begin position="19"/>
        <end position="47"/>
    </location>
</feature>
<protein>
    <submittedName>
        <fullName evidence="2">Uncharacterized protein</fullName>
    </submittedName>
</protein>
<name>A0A9P6DJ29_PLEER</name>
<dbReference type="EMBL" id="MU154528">
    <property type="protein sequence ID" value="KAF9500289.1"/>
    <property type="molecule type" value="Genomic_DNA"/>
</dbReference>
<sequence>MASPHPSQSDVSDYMDADEAMDTEETHTPRNRSSTFGEVDMPESWSTVDGYAGSHEDMNHVHDDSMTRQEFVEISQYLGELSSLLREAAEVNKQVFDSLLSEGRANHNAATPTQRSGRGSPAFAGSAIEEAVLLRVFDTVGSNRQSKQTPVVNAEEYRDASITSGGKVSASINVLCSIVFALPALEPARLYRPPYLPPSHAHVGRFELPFFPPSTLFISTTLAVYDLLVRHRLTPSLRLLVPTAIVKDSTTSPRRALRVSSTVPSNVSFGVLGDEDEDENRNYSHPNPNLATMALPHPGDEGPRRHNRRRPSSPRSTHRIASNDAYDHIASILSSAGEDTEVDLICRDGVSGVAAHVSADQRPDPLSHGVQTDISHRCLQSHVRHNTLENVRGLGVGSTSIDAFIAFLFYNIPDVKNEVFI</sequence>